<name>A0A235BZ46_UNCW3</name>
<evidence type="ECO:0000313" key="1">
    <source>
        <dbReference type="EMBL" id="OYD17484.1"/>
    </source>
</evidence>
<dbReference type="Pfam" id="PF11306">
    <property type="entry name" value="DUF3108"/>
    <property type="match status" value="1"/>
</dbReference>
<evidence type="ECO:0008006" key="3">
    <source>
        <dbReference type="Google" id="ProtNLM"/>
    </source>
</evidence>
<reference evidence="1 2" key="1">
    <citation type="submission" date="2017-07" db="EMBL/GenBank/DDBJ databases">
        <title>Recovery of genomes from metagenomes via a dereplication, aggregation, and scoring strategy.</title>
        <authorList>
            <person name="Sieber C.M."/>
            <person name="Probst A.J."/>
            <person name="Sharrar A."/>
            <person name="Thomas B.C."/>
            <person name="Hess M."/>
            <person name="Tringe S.G."/>
            <person name="Banfield J.F."/>
        </authorList>
    </citation>
    <scope>NUCLEOTIDE SEQUENCE [LARGE SCALE GENOMIC DNA]</scope>
    <source>
        <strain evidence="1">JGI_Cruoil_03_44_89</strain>
    </source>
</reference>
<accession>A0A235BZ46</accession>
<dbReference type="AlphaFoldDB" id="A0A235BZ46"/>
<evidence type="ECO:0000313" key="2">
    <source>
        <dbReference type="Proteomes" id="UP000215215"/>
    </source>
</evidence>
<proteinExistence type="predicted"/>
<protein>
    <recommendedName>
        <fullName evidence="3">DUF3108 domain-containing protein</fullName>
    </recommendedName>
</protein>
<sequence length="208" mass="24104">MILLNILFSLIPVPEELVYDAKFGPFPAGEIRLCLEETNGIYKITCVQKTNEGISHIYRVDDRYEVWVDTTFKPLLYEARIDEGKYKRHRKIAFYHYRRFAVYNDRDTVELSGHARDIFSLIYYIRMLSPSSGDTLMLMVHDGKKNREIVVPVGEEKIGGETYLVATPVVKGIRVFGGEGLTLYYDEHMVPAILRVDLKFGYVRAVRR</sequence>
<organism evidence="1 2">
    <name type="scientific">candidate division WOR-3 bacterium JGI_Cruoil_03_44_89</name>
    <dbReference type="NCBI Taxonomy" id="1973748"/>
    <lineage>
        <taxon>Bacteria</taxon>
        <taxon>Bacteria division WOR-3</taxon>
    </lineage>
</organism>
<dbReference type="Proteomes" id="UP000215215">
    <property type="component" value="Unassembled WGS sequence"/>
</dbReference>
<comment type="caution">
    <text evidence="1">The sequence shown here is derived from an EMBL/GenBank/DDBJ whole genome shotgun (WGS) entry which is preliminary data.</text>
</comment>
<dbReference type="InterPro" id="IPR021457">
    <property type="entry name" value="DUF3108"/>
</dbReference>
<gene>
    <name evidence="1" type="ORF">CH333_00915</name>
</gene>
<dbReference type="EMBL" id="NOZQ01000015">
    <property type="protein sequence ID" value="OYD17484.1"/>
    <property type="molecule type" value="Genomic_DNA"/>
</dbReference>